<dbReference type="AlphaFoldDB" id="A0A251TRH5"/>
<accession>A0A251TRH5</accession>
<feature type="compositionally biased region" description="Acidic residues" evidence="1">
    <location>
        <begin position="504"/>
        <end position="530"/>
    </location>
</feature>
<evidence type="ECO:0000259" key="2">
    <source>
        <dbReference type="Pfam" id="PF07460"/>
    </source>
</evidence>
<organism evidence="3 4">
    <name type="scientific">Helianthus annuus</name>
    <name type="common">Common sunflower</name>
    <dbReference type="NCBI Taxonomy" id="4232"/>
    <lineage>
        <taxon>Eukaryota</taxon>
        <taxon>Viridiplantae</taxon>
        <taxon>Streptophyta</taxon>
        <taxon>Embryophyta</taxon>
        <taxon>Tracheophyta</taxon>
        <taxon>Spermatophyta</taxon>
        <taxon>Magnoliopsida</taxon>
        <taxon>eudicotyledons</taxon>
        <taxon>Gunneridae</taxon>
        <taxon>Pentapetalae</taxon>
        <taxon>asterids</taxon>
        <taxon>campanulids</taxon>
        <taxon>Asterales</taxon>
        <taxon>Asteraceae</taxon>
        <taxon>Asteroideae</taxon>
        <taxon>Heliantheae alliance</taxon>
        <taxon>Heliantheae</taxon>
        <taxon>Helianthus</taxon>
    </lineage>
</organism>
<dbReference type="OMA" id="NGSNACH"/>
<dbReference type="InParanoid" id="A0A251TRH5"/>
<feature type="domain" description="Nuclease associated modular" evidence="2">
    <location>
        <begin position="96"/>
        <end position="124"/>
    </location>
</feature>
<evidence type="ECO:0000256" key="1">
    <source>
        <dbReference type="SAM" id="MobiDB-lite"/>
    </source>
</evidence>
<feature type="compositionally biased region" description="Basic and acidic residues" evidence="1">
    <location>
        <begin position="270"/>
        <end position="283"/>
    </location>
</feature>
<feature type="region of interest" description="Disordered" evidence="1">
    <location>
        <begin position="267"/>
        <end position="323"/>
    </location>
</feature>
<dbReference type="STRING" id="4232.A0A251TRH5"/>
<protein>
    <recommendedName>
        <fullName evidence="2">Nuclease associated modular domain-containing protein</fullName>
    </recommendedName>
</protein>
<feature type="compositionally biased region" description="Basic and acidic residues" evidence="1">
    <location>
        <begin position="293"/>
        <end position="303"/>
    </location>
</feature>
<dbReference type="InterPro" id="IPR003611">
    <property type="entry name" value="NUMOD3"/>
</dbReference>
<keyword evidence="4" id="KW-1185">Reference proteome</keyword>
<feature type="region of interest" description="Disordered" evidence="1">
    <location>
        <begin position="463"/>
        <end position="530"/>
    </location>
</feature>
<dbReference type="FunCoup" id="A0A251TRH5">
    <property type="interactions" value="1779"/>
</dbReference>
<gene>
    <name evidence="3" type="ORF">HannXRQ_Chr10g0311621</name>
</gene>
<proteinExistence type="predicted"/>
<sequence length="530" mass="59844">MPLLDIITPQSPFTNNNNNLYSIGFHSIHHASTARWRRYCHSFTARIQVSRGRMMIRAVATLEPLSTGNKETDNAQQVPAIEPKSSIEDDKELLRRKRISKANKGKEAWNKGVKHSPETRQKIRERTRLAMRRPQVKMKLLKGIHKQTLETRLKIAAAVRLTWDRKRYNRRMIARCHSEWLNLLAEASRKGFCGEEELQWDSYDVINQQLGKEFKEGIESRKRHVGPAQGYEHPKPSSRERKSQRPLLPNGPTLLIAYRDRVYSGIAKQRGKDPEARDPDWGTKKKSPKKVKPVKDRLYDPKARSQRAKVKTSSGPIKVPPQARFKDPHARYKLEMIKSIRAQRAASDPKISEAILRANILIGEAQRAAEALEAAAATSPTAEASLIETRKLIAEAKSYIKSIEMGNSGSAGASFDKEEIVEGVREIEQRGVNGTGSLDIAKFGEEEGLQANVNGVEHVNLSSTATSSSWSDSTLKTKEVKEDGEKQEKGGKRRKWVCGRLVEVDEDGDEDEDEDEDEDKDGDEDEDEVD</sequence>
<dbReference type="Pfam" id="PF07460">
    <property type="entry name" value="NUMOD3"/>
    <property type="match status" value="1"/>
</dbReference>
<dbReference type="EMBL" id="CM007899">
    <property type="protein sequence ID" value="OTG12621.1"/>
    <property type="molecule type" value="Genomic_DNA"/>
</dbReference>
<evidence type="ECO:0000313" key="3">
    <source>
        <dbReference type="EMBL" id="OTG12621.1"/>
    </source>
</evidence>
<evidence type="ECO:0000313" key="4">
    <source>
        <dbReference type="Proteomes" id="UP000215914"/>
    </source>
</evidence>
<feature type="compositionally biased region" description="Low complexity" evidence="1">
    <location>
        <begin position="463"/>
        <end position="474"/>
    </location>
</feature>
<dbReference type="PANTHER" id="PTHR34199">
    <property type="entry name" value="NUMOD3 MOTIF FAMILY PROTEIN, EXPRESSED"/>
    <property type="match status" value="1"/>
</dbReference>
<feature type="region of interest" description="Disordered" evidence="1">
    <location>
        <begin position="222"/>
        <end position="251"/>
    </location>
</feature>
<name>A0A251TRH5_HELAN</name>
<dbReference type="Proteomes" id="UP000215914">
    <property type="component" value="Chromosome 10"/>
</dbReference>
<dbReference type="PANTHER" id="PTHR34199:SF2">
    <property type="entry name" value="NUMOD3 MOTIF FAMILY PROTEIN, EXPRESSED"/>
    <property type="match status" value="1"/>
</dbReference>
<feature type="compositionally biased region" description="Basic and acidic residues" evidence="1">
    <location>
        <begin position="232"/>
        <end position="243"/>
    </location>
</feature>
<feature type="compositionally biased region" description="Basic and acidic residues" evidence="1">
    <location>
        <begin position="475"/>
        <end position="490"/>
    </location>
</feature>
<dbReference type="GO" id="GO:0003677">
    <property type="term" value="F:DNA binding"/>
    <property type="evidence" value="ECO:0007669"/>
    <property type="project" value="InterPro"/>
</dbReference>
<reference evidence="4" key="1">
    <citation type="journal article" date="2017" name="Nature">
        <title>The sunflower genome provides insights into oil metabolism, flowering and Asterid evolution.</title>
        <authorList>
            <person name="Badouin H."/>
            <person name="Gouzy J."/>
            <person name="Grassa C.J."/>
            <person name="Murat F."/>
            <person name="Staton S.E."/>
            <person name="Cottret L."/>
            <person name="Lelandais-Briere C."/>
            <person name="Owens G.L."/>
            <person name="Carrere S."/>
            <person name="Mayjonade B."/>
            <person name="Legrand L."/>
            <person name="Gill N."/>
            <person name="Kane N.C."/>
            <person name="Bowers J.E."/>
            <person name="Hubner S."/>
            <person name="Bellec A."/>
            <person name="Berard A."/>
            <person name="Berges H."/>
            <person name="Blanchet N."/>
            <person name="Boniface M.C."/>
            <person name="Brunel D."/>
            <person name="Catrice O."/>
            <person name="Chaidir N."/>
            <person name="Claudel C."/>
            <person name="Donnadieu C."/>
            <person name="Faraut T."/>
            <person name="Fievet G."/>
            <person name="Helmstetter N."/>
            <person name="King M."/>
            <person name="Knapp S.J."/>
            <person name="Lai Z."/>
            <person name="Le Paslier M.C."/>
            <person name="Lippi Y."/>
            <person name="Lorenzon L."/>
            <person name="Mandel J.R."/>
            <person name="Marage G."/>
            <person name="Marchand G."/>
            <person name="Marquand E."/>
            <person name="Bret-Mestries E."/>
            <person name="Morien E."/>
            <person name="Nambeesan S."/>
            <person name="Nguyen T."/>
            <person name="Pegot-Espagnet P."/>
            <person name="Pouilly N."/>
            <person name="Raftis F."/>
            <person name="Sallet E."/>
            <person name="Schiex T."/>
            <person name="Thomas J."/>
            <person name="Vandecasteele C."/>
            <person name="Vares D."/>
            <person name="Vear F."/>
            <person name="Vautrin S."/>
            <person name="Crespi M."/>
            <person name="Mangin B."/>
            <person name="Burke J.M."/>
            <person name="Salse J."/>
            <person name="Munos S."/>
            <person name="Vincourt P."/>
            <person name="Rieseberg L.H."/>
            <person name="Langlade N.B."/>
        </authorList>
    </citation>
    <scope>NUCLEOTIDE SEQUENCE [LARGE SCALE GENOMIC DNA]</scope>
    <source>
        <strain evidence="4">cv. SF193</strain>
    </source>
</reference>